<evidence type="ECO:0000313" key="1">
    <source>
        <dbReference type="EMBL" id="KMV16367.1"/>
    </source>
</evidence>
<dbReference type="RefSeq" id="WP_047040477.1">
    <property type="nucleotide sequence ID" value="NZ_LFOD01000021.1"/>
</dbReference>
<proteinExistence type="predicted"/>
<organism evidence="1 2">
    <name type="scientific">Mycolicibacterium conceptionense</name>
    <dbReference type="NCBI Taxonomy" id="451644"/>
    <lineage>
        <taxon>Bacteria</taxon>
        <taxon>Bacillati</taxon>
        <taxon>Actinomycetota</taxon>
        <taxon>Actinomycetes</taxon>
        <taxon>Mycobacteriales</taxon>
        <taxon>Mycobacteriaceae</taxon>
        <taxon>Mycolicibacterium</taxon>
    </lineage>
</organism>
<dbReference type="EMBL" id="LFOD01000021">
    <property type="protein sequence ID" value="KMV16367.1"/>
    <property type="molecule type" value="Genomic_DNA"/>
</dbReference>
<reference evidence="1 2" key="1">
    <citation type="submission" date="2015-06" db="EMBL/GenBank/DDBJ databases">
        <title>Genome sequence of Mycobacterium conceptionense strain MLE.</title>
        <authorList>
            <person name="Greninger A.L."/>
            <person name="Cunningham G."/>
            <person name="Chiu C.Y."/>
            <person name="Miller S."/>
        </authorList>
    </citation>
    <scope>NUCLEOTIDE SEQUENCE [LARGE SCALE GENOMIC DNA]</scope>
    <source>
        <strain evidence="1 2">MLE</strain>
    </source>
</reference>
<dbReference type="PATRIC" id="fig|451644.5.peg.4258"/>
<name>A0A0J8U5Q2_9MYCO</name>
<comment type="caution">
    <text evidence="1">The sequence shown here is derived from an EMBL/GenBank/DDBJ whole genome shotgun (WGS) entry which is preliminary data.</text>
</comment>
<protein>
    <submittedName>
        <fullName evidence="1">Uncharacterized protein</fullName>
    </submittedName>
</protein>
<accession>A0A0J8U5Q2</accession>
<sequence>MTRGRPTWDQVVAELELARAERDEAKAQLKALRTEHTNACGFWVQRNAEQNVTIANLKAKLAAAQPESGAA</sequence>
<dbReference type="AlphaFoldDB" id="A0A0J8U5Q2"/>
<gene>
    <name evidence="1" type="ORF">ACT17_20600</name>
</gene>
<dbReference type="Proteomes" id="UP000037594">
    <property type="component" value="Unassembled WGS sequence"/>
</dbReference>
<evidence type="ECO:0000313" key="2">
    <source>
        <dbReference type="Proteomes" id="UP000037594"/>
    </source>
</evidence>